<comment type="subcellular location">
    <subcellularLocation>
        <location evidence="1">Secreted</location>
    </subcellularLocation>
</comment>
<evidence type="ECO:0000256" key="5">
    <source>
        <dbReference type="ARBA" id="ARBA00023098"/>
    </source>
</evidence>
<feature type="domain" description="Lipase-like C-terminal" evidence="7">
    <location>
        <begin position="68"/>
        <end position="188"/>
    </location>
</feature>
<dbReference type="SUPFAM" id="SSF53474">
    <property type="entry name" value="alpha/beta-Hydrolases"/>
    <property type="match status" value="1"/>
</dbReference>
<feature type="compositionally biased region" description="Low complexity" evidence="6">
    <location>
        <begin position="16"/>
        <end position="30"/>
    </location>
</feature>
<proteinExistence type="predicted"/>
<feature type="compositionally biased region" description="Polar residues" evidence="6">
    <location>
        <begin position="31"/>
        <end position="45"/>
    </location>
</feature>
<dbReference type="AlphaFoldDB" id="A0A9P6JPE1"/>
<keyword evidence="2" id="KW-0964">Secreted</keyword>
<feature type="region of interest" description="Disordered" evidence="6">
    <location>
        <begin position="14"/>
        <end position="56"/>
    </location>
</feature>
<dbReference type="PANTHER" id="PTHR34043">
    <property type="entry name" value="ALPHA/BETA-HYDROLASES SUPERFAMILY PROTEIN"/>
    <property type="match status" value="1"/>
</dbReference>
<dbReference type="Gene3D" id="3.40.50.1820">
    <property type="entry name" value="alpha/beta hydrolase"/>
    <property type="match status" value="1"/>
</dbReference>
<evidence type="ECO:0000313" key="9">
    <source>
        <dbReference type="Proteomes" id="UP000807306"/>
    </source>
</evidence>
<comment type="caution">
    <text evidence="8">The sequence shown here is derived from an EMBL/GenBank/DDBJ whole genome shotgun (WGS) entry which is preliminary data.</text>
</comment>
<dbReference type="PANTHER" id="PTHR34043:SF3">
    <property type="entry name" value="ALPHA_BETA-HYDROLASES SUPERFAMILY PROTEIN"/>
    <property type="match status" value="1"/>
</dbReference>
<dbReference type="GO" id="GO:0016787">
    <property type="term" value="F:hydrolase activity"/>
    <property type="evidence" value="ECO:0007669"/>
    <property type="project" value="UniProtKB-KW"/>
</dbReference>
<dbReference type="GO" id="GO:0005576">
    <property type="term" value="C:extracellular region"/>
    <property type="evidence" value="ECO:0007669"/>
    <property type="project" value="UniProtKB-SubCell"/>
</dbReference>
<keyword evidence="3" id="KW-0732">Signal</keyword>
<evidence type="ECO:0000259" key="7">
    <source>
        <dbReference type="Pfam" id="PF24708"/>
    </source>
</evidence>
<organism evidence="8 9">
    <name type="scientific">Crepidotus variabilis</name>
    <dbReference type="NCBI Taxonomy" id="179855"/>
    <lineage>
        <taxon>Eukaryota</taxon>
        <taxon>Fungi</taxon>
        <taxon>Dikarya</taxon>
        <taxon>Basidiomycota</taxon>
        <taxon>Agaricomycotina</taxon>
        <taxon>Agaricomycetes</taxon>
        <taxon>Agaricomycetidae</taxon>
        <taxon>Agaricales</taxon>
        <taxon>Agaricineae</taxon>
        <taxon>Crepidotaceae</taxon>
        <taxon>Crepidotus</taxon>
    </lineage>
</organism>
<accession>A0A9P6JPE1</accession>
<sequence length="473" mass="52437">MSWLPRSYLQFGDTLQSESSQSPPTSNSSTGHLSCPQTSENTLSSPPRPSAGLCPQSGLELVEDEPIPIVLVQGFLGTPGVFSWDNHVYKHHSTSENSGSRRQVIVPSVGPVSSLHDRACELFYALVGGIVDYGIKHSILHKHDRYGRHVSDGLYPRWSKLRPLHFVGHSIGGPTIIKLQYLLAQGFFGEEYHPDMILSLSAVCAPFRGTQLVYTLGESTTSAPAVRFISVGNFLAKVVHVLAYLSPILPAALDVHADARRLSYHDIGLRELLKHFWRSDWAESHDAAPFDMTFEASDDREACGEGVVYSNTFYRSYVSITVFPRFSHLIPFEAGPSTSAIRDFDFDALVPKPSFCASDAKASNTAPLEEVRLEAGLGPSSNFLGDEYRLNDGVVPVFSQWHPLQCSATSCQHYSDGHYQYKPFVQPGVWAVTTTHGSNHLSLIPSPIWGSSFQKSFWPELLCWLDEIEKRLR</sequence>
<dbReference type="Proteomes" id="UP000807306">
    <property type="component" value="Unassembled WGS sequence"/>
</dbReference>
<dbReference type="Pfam" id="PF24708">
    <property type="entry name" value="Lip_C"/>
    <property type="match status" value="1"/>
</dbReference>
<keyword evidence="9" id="KW-1185">Reference proteome</keyword>
<name>A0A9P6JPE1_9AGAR</name>
<reference evidence="8" key="1">
    <citation type="submission" date="2020-11" db="EMBL/GenBank/DDBJ databases">
        <authorList>
            <consortium name="DOE Joint Genome Institute"/>
            <person name="Ahrendt S."/>
            <person name="Riley R."/>
            <person name="Andreopoulos W."/>
            <person name="Labutti K."/>
            <person name="Pangilinan J."/>
            <person name="Ruiz-Duenas F.J."/>
            <person name="Barrasa J.M."/>
            <person name="Sanchez-Garcia M."/>
            <person name="Camarero S."/>
            <person name="Miyauchi S."/>
            <person name="Serrano A."/>
            <person name="Linde D."/>
            <person name="Babiker R."/>
            <person name="Drula E."/>
            <person name="Ayuso-Fernandez I."/>
            <person name="Pacheco R."/>
            <person name="Padilla G."/>
            <person name="Ferreira P."/>
            <person name="Barriuso J."/>
            <person name="Kellner H."/>
            <person name="Castanera R."/>
            <person name="Alfaro M."/>
            <person name="Ramirez L."/>
            <person name="Pisabarro A.G."/>
            <person name="Kuo A."/>
            <person name="Tritt A."/>
            <person name="Lipzen A."/>
            <person name="He G."/>
            <person name="Yan M."/>
            <person name="Ng V."/>
            <person name="Cullen D."/>
            <person name="Martin F."/>
            <person name="Rosso M.-N."/>
            <person name="Henrissat B."/>
            <person name="Hibbett D."/>
            <person name="Martinez A.T."/>
            <person name="Grigoriev I.V."/>
        </authorList>
    </citation>
    <scope>NUCLEOTIDE SEQUENCE</scope>
    <source>
        <strain evidence="8">CBS 506.95</strain>
    </source>
</reference>
<evidence type="ECO:0000256" key="2">
    <source>
        <dbReference type="ARBA" id="ARBA00022525"/>
    </source>
</evidence>
<evidence type="ECO:0000313" key="8">
    <source>
        <dbReference type="EMBL" id="KAF9527718.1"/>
    </source>
</evidence>
<dbReference type="InterPro" id="IPR056304">
    <property type="entry name" value="Lip-like_C"/>
</dbReference>
<dbReference type="OrthoDB" id="206848at2759"/>
<keyword evidence="5" id="KW-0443">Lipid metabolism</keyword>
<evidence type="ECO:0000256" key="3">
    <source>
        <dbReference type="ARBA" id="ARBA00022729"/>
    </source>
</evidence>
<dbReference type="InterPro" id="IPR029058">
    <property type="entry name" value="AB_hydrolase_fold"/>
</dbReference>
<evidence type="ECO:0000256" key="1">
    <source>
        <dbReference type="ARBA" id="ARBA00004613"/>
    </source>
</evidence>
<evidence type="ECO:0000256" key="6">
    <source>
        <dbReference type="SAM" id="MobiDB-lite"/>
    </source>
</evidence>
<dbReference type="GO" id="GO:0006629">
    <property type="term" value="P:lipid metabolic process"/>
    <property type="evidence" value="ECO:0007669"/>
    <property type="project" value="UniProtKB-KW"/>
</dbReference>
<gene>
    <name evidence="8" type="ORF">CPB83DRAFT_855519</name>
</gene>
<protein>
    <recommendedName>
        <fullName evidence="7">Lipase-like C-terminal domain-containing protein</fullName>
    </recommendedName>
</protein>
<evidence type="ECO:0000256" key="4">
    <source>
        <dbReference type="ARBA" id="ARBA00022801"/>
    </source>
</evidence>
<dbReference type="EMBL" id="MU157858">
    <property type="protein sequence ID" value="KAF9527718.1"/>
    <property type="molecule type" value="Genomic_DNA"/>
</dbReference>
<keyword evidence="4" id="KW-0378">Hydrolase</keyword>